<dbReference type="InterPro" id="IPR050555">
    <property type="entry name" value="Bact_Solute-Bind_Prot2"/>
</dbReference>
<dbReference type="EMBL" id="JAESVB010000004">
    <property type="protein sequence ID" value="MCB8875736.1"/>
    <property type="molecule type" value="Genomic_DNA"/>
</dbReference>
<keyword evidence="3" id="KW-0732">Signal</keyword>
<comment type="caution">
    <text evidence="5">The sequence shown here is derived from an EMBL/GenBank/DDBJ whole genome shotgun (WGS) entry which is preliminary data.</text>
</comment>
<protein>
    <submittedName>
        <fullName evidence="5">Sugar-binding protein</fullName>
    </submittedName>
</protein>
<dbReference type="RefSeq" id="WP_227321397.1">
    <property type="nucleotide sequence ID" value="NZ_JAESVB010000004.1"/>
</dbReference>
<feature type="domain" description="Periplasmic binding protein" evidence="4">
    <location>
        <begin position="35"/>
        <end position="294"/>
    </location>
</feature>
<dbReference type="Proteomes" id="UP000708298">
    <property type="component" value="Unassembled WGS sequence"/>
</dbReference>
<proteinExistence type="inferred from homology"/>
<dbReference type="GO" id="GO:0030246">
    <property type="term" value="F:carbohydrate binding"/>
    <property type="evidence" value="ECO:0007669"/>
    <property type="project" value="TreeGrafter"/>
</dbReference>
<evidence type="ECO:0000256" key="1">
    <source>
        <dbReference type="ARBA" id="ARBA00004418"/>
    </source>
</evidence>
<comment type="similarity">
    <text evidence="2">Belongs to the bacterial solute-binding protein 2 family.</text>
</comment>
<dbReference type="AlphaFoldDB" id="A0A963YRV5"/>
<dbReference type="SUPFAM" id="SSF53822">
    <property type="entry name" value="Periplasmic binding protein-like I"/>
    <property type="match status" value="1"/>
</dbReference>
<evidence type="ECO:0000313" key="6">
    <source>
        <dbReference type="Proteomes" id="UP000708298"/>
    </source>
</evidence>
<keyword evidence="6" id="KW-1185">Reference proteome</keyword>
<name>A0A963YRV5_9PROT</name>
<dbReference type="CDD" id="cd06314">
    <property type="entry name" value="PBP1_tmGBP"/>
    <property type="match status" value="1"/>
</dbReference>
<reference evidence="5" key="2">
    <citation type="submission" date="2021-01" db="EMBL/GenBank/DDBJ databases">
        <authorList>
            <person name="Mieszkin S."/>
            <person name="Pouder E."/>
            <person name="Alain K."/>
        </authorList>
    </citation>
    <scope>NUCLEOTIDE SEQUENCE</scope>
    <source>
        <strain evidence="5">HW T2.11</strain>
    </source>
</reference>
<feature type="signal peptide" evidence="3">
    <location>
        <begin position="1"/>
        <end position="30"/>
    </location>
</feature>
<dbReference type="PANTHER" id="PTHR30036:SF7">
    <property type="entry name" value="ABC TRANSPORTER PERIPLASMIC-BINDING PROTEIN YPHF"/>
    <property type="match status" value="1"/>
</dbReference>
<evidence type="ECO:0000259" key="4">
    <source>
        <dbReference type="Pfam" id="PF13407"/>
    </source>
</evidence>
<dbReference type="InterPro" id="IPR025997">
    <property type="entry name" value="SBP_2_dom"/>
</dbReference>
<accession>A0A963YRV5</accession>
<dbReference type="Pfam" id="PF13407">
    <property type="entry name" value="Peripla_BP_4"/>
    <property type="match status" value="1"/>
</dbReference>
<dbReference type="Gene3D" id="3.40.50.2300">
    <property type="match status" value="2"/>
</dbReference>
<dbReference type="InterPro" id="IPR028082">
    <property type="entry name" value="Peripla_BP_I"/>
</dbReference>
<dbReference type="PANTHER" id="PTHR30036">
    <property type="entry name" value="D-XYLOSE-BINDING PERIPLASMIC PROTEIN"/>
    <property type="match status" value="1"/>
</dbReference>
<gene>
    <name evidence="5" type="ORF">ASILVAE211_11125</name>
</gene>
<sequence>MTMKKILLTTAAVMTMGLGLASLGGTRAQAAEKTFAMVPKALGIPFYADAETGCEAEAAKIGAKCDFTGPSQLDDAAQISIMRDLITKHVAGISVAPNNPDSIKGVIADAIKAGIPVITFDSDSPDSQRIGFIGTNNEGGGETAGKAFAAALPNGGTYAVLTGGLSAANLNDRIAGFKKQLGPNFKEVAGSPYSCNDDSNAGVQIIQDVLAKYPHLDGIYFSGGWPMFAPAAYARAVKSRKADIQSGKFVVVSFDTLLPQLKLLKEGDATVLVGQRPYAMGTGSIDMLETLSKGGTVPKITDTGTDVVTKDNVDSFIAKASK</sequence>
<evidence type="ECO:0000256" key="2">
    <source>
        <dbReference type="ARBA" id="ARBA00007639"/>
    </source>
</evidence>
<feature type="chain" id="PRO_5037306446" evidence="3">
    <location>
        <begin position="31"/>
        <end position="322"/>
    </location>
</feature>
<comment type="subcellular location">
    <subcellularLocation>
        <location evidence="1">Periplasm</location>
    </subcellularLocation>
</comment>
<evidence type="ECO:0000313" key="5">
    <source>
        <dbReference type="EMBL" id="MCB8875736.1"/>
    </source>
</evidence>
<reference evidence="5" key="1">
    <citation type="journal article" date="2021" name="Microorganisms">
        <title>Acidisoma silvae sp. nov. and Acidisomacellulosilytica sp. nov., Two Acidophilic Bacteria Isolated from Decaying Wood, Hydrolyzing Cellulose and Producing Poly-3-hydroxybutyrate.</title>
        <authorList>
            <person name="Mieszkin S."/>
            <person name="Pouder E."/>
            <person name="Uroz S."/>
            <person name="Simon-Colin C."/>
            <person name="Alain K."/>
        </authorList>
    </citation>
    <scope>NUCLEOTIDE SEQUENCE</scope>
    <source>
        <strain evidence="5">HW T2.11</strain>
    </source>
</reference>
<dbReference type="GO" id="GO:0030288">
    <property type="term" value="C:outer membrane-bounded periplasmic space"/>
    <property type="evidence" value="ECO:0007669"/>
    <property type="project" value="TreeGrafter"/>
</dbReference>
<organism evidence="5 6">
    <name type="scientific">Acidisoma silvae</name>
    <dbReference type="NCBI Taxonomy" id="2802396"/>
    <lineage>
        <taxon>Bacteria</taxon>
        <taxon>Pseudomonadati</taxon>
        <taxon>Pseudomonadota</taxon>
        <taxon>Alphaproteobacteria</taxon>
        <taxon>Acetobacterales</taxon>
        <taxon>Acidocellaceae</taxon>
        <taxon>Acidisoma</taxon>
    </lineage>
</organism>
<evidence type="ECO:0000256" key="3">
    <source>
        <dbReference type="SAM" id="SignalP"/>
    </source>
</evidence>